<accession>A0A840RTI6</accession>
<dbReference type="Proteomes" id="UP000571084">
    <property type="component" value="Unassembled WGS sequence"/>
</dbReference>
<evidence type="ECO:0000313" key="2">
    <source>
        <dbReference type="Proteomes" id="UP000571084"/>
    </source>
</evidence>
<protein>
    <submittedName>
        <fullName evidence="1">Uncharacterized protein</fullName>
    </submittedName>
</protein>
<dbReference type="AlphaFoldDB" id="A0A840RTI6"/>
<evidence type="ECO:0000313" key="1">
    <source>
        <dbReference type="EMBL" id="MBB5201135.1"/>
    </source>
</evidence>
<comment type="caution">
    <text evidence="1">The sequence shown here is derived from an EMBL/GenBank/DDBJ whole genome shotgun (WGS) entry which is preliminary data.</text>
</comment>
<proteinExistence type="predicted"/>
<reference evidence="1 2" key="1">
    <citation type="submission" date="2020-08" db="EMBL/GenBank/DDBJ databases">
        <title>Genomic Encyclopedia of Type Strains, Phase IV (KMG-IV): sequencing the most valuable type-strain genomes for metagenomic binning, comparative biology and taxonomic classification.</title>
        <authorList>
            <person name="Goeker M."/>
        </authorList>
    </citation>
    <scope>NUCLEOTIDE SEQUENCE [LARGE SCALE GENOMIC DNA]</scope>
    <source>
        <strain evidence="1 2">DSM 23240</strain>
    </source>
</reference>
<keyword evidence="2" id="KW-1185">Reference proteome</keyword>
<name>A0A840RTI6_9BURK</name>
<gene>
    <name evidence="1" type="ORF">HNR39_002984</name>
</gene>
<dbReference type="EMBL" id="JACHHQ010000006">
    <property type="protein sequence ID" value="MBB5201135.1"/>
    <property type="molecule type" value="Genomic_DNA"/>
</dbReference>
<sequence length="30" mass="3457">MDRCVTYISTTRVKQLMQAHHSRIAAVRLA</sequence>
<organism evidence="1 2">
    <name type="scientific">Glaciimonas immobilis</name>
    <dbReference type="NCBI Taxonomy" id="728004"/>
    <lineage>
        <taxon>Bacteria</taxon>
        <taxon>Pseudomonadati</taxon>
        <taxon>Pseudomonadota</taxon>
        <taxon>Betaproteobacteria</taxon>
        <taxon>Burkholderiales</taxon>
        <taxon>Oxalobacteraceae</taxon>
        <taxon>Glaciimonas</taxon>
    </lineage>
</organism>